<reference evidence="4 5" key="1">
    <citation type="submission" date="2019-11" db="EMBL/GenBank/DDBJ databases">
        <title>Nocardia sp. nov. CT2-14 isolated from soil.</title>
        <authorList>
            <person name="Kanchanasin P."/>
            <person name="Tanasupawat S."/>
            <person name="Yuki M."/>
            <person name="Kudo T."/>
        </authorList>
    </citation>
    <scope>NUCLEOTIDE SEQUENCE [LARGE SCALE GENOMIC DNA]</scope>
    <source>
        <strain evidence="4 5">CT2-14</strain>
    </source>
</reference>
<name>A0A6I3L236_9NOCA</name>
<dbReference type="GO" id="GO:0016747">
    <property type="term" value="F:acyltransferase activity, transferring groups other than amino-acyl groups"/>
    <property type="evidence" value="ECO:0007669"/>
    <property type="project" value="InterPro"/>
</dbReference>
<dbReference type="PANTHER" id="PTHR42870">
    <property type="entry name" value="ACETYL-COA C-ACETYLTRANSFERASE"/>
    <property type="match status" value="1"/>
</dbReference>
<feature type="domain" description="Thiolase C-terminal" evidence="3">
    <location>
        <begin position="338"/>
        <end position="470"/>
    </location>
</feature>
<evidence type="ECO:0000313" key="5">
    <source>
        <dbReference type="Proteomes" id="UP000432464"/>
    </source>
</evidence>
<dbReference type="Pfam" id="PF22691">
    <property type="entry name" value="Thiolase_C_1"/>
    <property type="match status" value="1"/>
</dbReference>
<evidence type="ECO:0000259" key="3">
    <source>
        <dbReference type="Pfam" id="PF22691"/>
    </source>
</evidence>
<dbReference type="Proteomes" id="UP000432464">
    <property type="component" value="Unassembled WGS sequence"/>
</dbReference>
<accession>A0A6I3L236</accession>
<dbReference type="Gene3D" id="3.40.47.10">
    <property type="match status" value="1"/>
</dbReference>
<keyword evidence="5" id="KW-1185">Reference proteome</keyword>
<dbReference type="Pfam" id="PF00108">
    <property type="entry name" value="Thiolase_N"/>
    <property type="match status" value="1"/>
</dbReference>
<dbReference type="InterPro" id="IPR055140">
    <property type="entry name" value="Thiolase_C_2"/>
</dbReference>
<dbReference type="SUPFAM" id="SSF53901">
    <property type="entry name" value="Thiolase-like"/>
    <property type="match status" value="2"/>
</dbReference>
<dbReference type="AlphaFoldDB" id="A0A6I3L236"/>
<feature type="region of interest" description="Disordered" evidence="1">
    <location>
        <begin position="1"/>
        <end position="58"/>
    </location>
</feature>
<organism evidence="4 5">
    <name type="scientific">Nocardia aurantiaca</name>
    <dbReference type="NCBI Taxonomy" id="2675850"/>
    <lineage>
        <taxon>Bacteria</taxon>
        <taxon>Bacillati</taxon>
        <taxon>Actinomycetota</taxon>
        <taxon>Actinomycetes</taxon>
        <taxon>Mycobacteriales</taxon>
        <taxon>Nocardiaceae</taxon>
        <taxon>Nocardia</taxon>
    </lineage>
</organism>
<evidence type="ECO:0000313" key="4">
    <source>
        <dbReference type="EMBL" id="MTE15751.1"/>
    </source>
</evidence>
<gene>
    <name evidence="4" type="ORF">GLP40_23640</name>
</gene>
<protein>
    <submittedName>
        <fullName evidence="4">Thiolase domain-containing protein</fullName>
    </submittedName>
</protein>
<dbReference type="NCBIfam" id="NF004936">
    <property type="entry name" value="PRK06289.1"/>
    <property type="match status" value="1"/>
</dbReference>
<evidence type="ECO:0000259" key="2">
    <source>
        <dbReference type="Pfam" id="PF00108"/>
    </source>
</evidence>
<dbReference type="InterPro" id="IPR016039">
    <property type="entry name" value="Thiolase-like"/>
</dbReference>
<dbReference type="EMBL" id="WMBB01000011">
    <property type="protein sequence ID" value="MTE15751.1"/>
    <property type="molecule type" value="Genomic_DNA"/>
</dbReference>
<sequence>MLCRGRSRTRRDGDPRGSGHASQGARGRVLQTARAPGDHRRAPAQSGRQTAAPGTARPTLTTLRQQEDSVSVHILGGGQTDFAVNWHRVGLGFDALIRAVLDETLAATHLDATAIEVIHVGNAFGQLFTGQGHLGGMPATIHPDLWGIPASRHEAACASGSMAALAAMADLESGRYDCALVLGAELEKTVPGGQAAAYMGAAAWAGHEAQGTDLVWPTQFAAIAEEYDRRYGLDPAHLRAISELNIANARSNPYAQTRNWSYSDTSFTDDDTANPPVTGMLRRQDCSQMTDGAAAVILVSDRFLKRHSPARAERTAVISGWGHRTVGLPLEEKFRASAAEAYVFPHIRTAVLDALSRAGLADIHQLDGVEVHDCFSMSEYLAIDHLGLTAPGESWKAVESGDITRTGSLPINPGGGLIGVGHPVGATGVRMLLDAYKQVTGQAGDPQLADVTRYGTVNIGGSTTTVASFVVESTAG</sequence>
<dbReference type="PANTHER" id="PTHR42870:SF1">
    <property type="entry name" value="NON-SPECIFIC LIPID-TRANSFER PROTEIN-LIKE 2"/>
    <property type="match status" value="1"/>
</dbReference>
<comment type="caution">
    <text evidence="4">The sequence shown here is derived from an EMBL/GenBank/DDBJ whole genome shotgun (WGS) entry which is preliminary data.</text>
</comment>
<feature type="domain" description="Thiolase N-terminal" evidence="2">
    <location>
        <begin position="93"/>
        <end position="210"/>
    </location>
</feature>
<evidence type="ECO:0000256" key="1">
    <source>
        <dbReference type="SAM" id="MobiDB-lite"/>
    </source>
</evidence>
<dbReference type="CDD" id="cd00829">
    <property type="entry name" value="SCP-x_thiolase"/>
    <property type="match status" value="1"/>
</dbReference>
<proteinExistence type="predicted"/>
<dbReference type="InterPro" id="IPR020616">
    <property type="entry name" value="Thiolase_N"/>
</dbReference>